<evidence type="ECO:0000256" key="2">
    <source>
        <dbReference type="ARBA" id="ARBA00007104"/>
    </source>
</evidence>
<evidence type="ECO:0000313" key="11">
    <source>
        <dbReference type="EMBL" id="KAA8590427.1"/>
    </source>
</evidence>
<keyword evidence="3 9" id="KW-0812">Transmembrane</keyword>
<feature type="compositionally biased region" description="Basic and acidic residues" evidence="8">
    <location>
        <begin position="25"/>
        <end position="35"/>
    </location>
</feature>
<evidence type="ECO:0000256" key="5">
    <source>
        <dbReference type="ARBA" id="ARBA00022824"/>
    </source>
</evidence>
<keyword evidence="6 9" id="KW-1133">Transmembrane helix</keyword>
<accession>A0A5J5D8L1</accession>
<name>A0A5J5D8L1_9PERO</name>
<dbReference type="SMART" id="SM01190">
    <property type="entry name" value="EMP24_GP25L"/>
    <property type="match status" value="1"/>
</dbReference>
<keyword evidence="5" id="KW-0256">Endoplasmic reticulum</keyword>
<evidence type="ECO:0000313" key="12">
    <source>
        <dbReference type="Proteomes" id="UP000327493"/>
    </source>
</evidence>
<evidence type="ECO:0000256" key="1">
    <source>
        <dbReference type="ARBA" id="ARBA00004115"/>
    </source>
</evidence>
<protein>
    <recommendedName>
        <fullName evidence="10">GOLD domain-containing protein</fullName>
    </recommendedName>
</protein>
<feature type="domain" description="GOLD" evidence="10">
    <location>
        <begin position="108"/>
        <end position="193"/>
    </location>
</feature>
<evidence type="ECO:0000256" key="6">
    <source>
        <dbReference type="ARBA" id="ARBA00022989"/>
    </source>
</evidence>
<evidence type="ECO:0000256" key="8">
    <source>
        <dbReference type="SAM" id="MobiDB-lite"/>
    </source>
</evidence>
<comment type="caution">
    <text evidence="11">The sequence shown here is derived from an EMBL/GenBank/DDBJ whole genome shotgun (WGS) entry which is preliminary data.</text>
</comment>
<gene>
    <name evidence="11" type="ORF">FQN60_014361</name>
</gene>
<dbReference type="InterPro" id="IPR009038">
    <property type="entry name" value="GOLD_dom"/>
</dbReference>
<evidence type="ECO:0000256" key="4">
    <source>
        <dbReference type="ARBA" id="ARBA00022729"/>
    </source>
</evidence>
<dbReference type="GO" id="GO:0005789">
    <property type="term" value="C:endoplasmic reticulum membrane"/>
    <property type="evidence" value="ECO:0007669"/>
    <property type="project" value="UniProtKB-SubCell"/>
</dbReference>
<dbReference type="PROSITE" id="PS50866">
    <property type="entry name" value="GOLD"/>
    <property type="match status" value="1"/>
</dbReference>
<evidence type="ECO:0000256" key="3">
    <source>
        <dbReference type="ARBA" id="ARBA00022692"/>
    </source>
</evidence>
<keyword evidence="12" id="KW-1185">Reference proteome</keyword>
<keyword evidence="4" id="KW-0732">Signal</keyword>
<proteinExistence type="inferred from homology"/>
<evidence type="ECO:0000256" key="7">
    <source>
        <dbReference type="ARBA" id="ARBA00023136"/>
    </source>
</evidence>
<reference evidence="11 12" key="1">
    <citation type="submission" date="2019-08" db="EMBL/GenBank/DDBJ databases">
        <title>A chromosome-level genome assembly, high-density linkage maps, and genome scans reveal the genomic architecture of hybrid incompatibilities underlying speciation via character displacement in darters (Percidae: Etheostominae).</title>
        <authorList>
            <person name="Moran R.L."/>
            <person name="Catchen J.M."/>
            <person name="Fuller R.C."/>
        </authorList>
    </citation>
    <scope>NUCLEOTIDE SEQUENCE [LARGE SCALE GENOMIC DNA]</scope>
    <source>
        <strain evidence="11">EspeVRDwgs_2016</strain>
        <tissue evidence="11">Muscle</tissue>
    </source>
</reference>
<dbReference type="EMBL" id="VOFY01000008">
    <property type="protein sequence ID" value="KAA8590427.1"/>
    <property type="molecule type" value="Genomic_DNA"/>
</dbReference>
<dbReference type="InterPro" id="IPR015720">
    <property type="entry name" value="Emp24-like"/>
</dbReference>
<dbReference type="Pfam" id="PF01105">
    <property type="entry name" value="EMP24_GP25L"/>
    <property type="match status" value="1"/>
</dbReference>
<keyword evidence="7 9" id="KW-0472">Membrane</keyword>
<comment type="subcellular location">
    <subcellularLocation>
        <location evidence="1">Endoplasmic reticulum membrane</location>
        <topology evidence="1">Single-pass type I membrane protein</topology>
    </subcellularLocation>
</comment>
<comment type="similarity">
    <text evidence="2">Belongs to the EMP24/GP25L family.</text>
</comment>
<dbReference type="PANTHER" id="PTHR22811">
    <property type="entry name" value="TRANSMEMBRANE EMP24 DOMAIN-CONTAINING PROTEIN"/>
    <property type="match status" value="1"/>
</dbReference>
<dbReference type="AlphaFoldDB" id="A0A5J5D8L1"/>
<feature type="compositionally biased region" description="Low complexity" evidence="8">
    <location>
        <begin position="9"/>
        <end position="24"/>
    </location>
</feature>
<sequence length="304" mass="35056">MSVTPPMVSQSSASSSSCRSVLPSRDNEHHMGPTTHHKDSTYTFSLREELSVCSDMLFRIFCLFLVLGFWGPVHGGPLTNPHPNITDQQLFWGSDQYDFSVVLPAAGLECFWHFAHHGERFYLSFMVQWVMGVGHDRHLSVTVNAPSNLLVSTVDDAKGQINFEAKETGFYQMCFSNFHNRFGTMQVFLSFGVYYDGYQDPAKRQDEEKKKKEEAGKDLNNTLSVIEHTTHKVEYYVFHMFRYYNFGRMRSSADHFLLLSNSRYITWWSVALSLLIVTCGYLQLLFLKRLFITRASAEEEKPRC</sequence>
<dbReference type="Proteomes" id="UP000327493">
    <property type="component" value="Chromosome 8"/>
</dbReference>
<organism evidence="11 12">
    <name type="scientific">Etheostoma spectabile</name>
    <name type="common">orangethroat darter</name>
    <dbReference type="NCBI Taxonomy" id="54343"/>
    <lineage>
        <taxon>Eukaryota</taxon>
        <taxon>Metazoa</taxon>
        <taxon>Chordata</taxon>
        <taxon>Craniata</taxon>
        <taxon>Vertebrata</taxon>
        <taxon>Euteleostomi</taxon>
        <taxon>Actinopterygii</taxon>
        <taxon>Neopterygii</taxon>
        <taxon>Teleostei</taxon>
        <taxon>Neoteleostei</taxon>
        <taxon>Acanthomorphata</taxon>
        <taxon>Eupercaria</taxon>
        <taxon>Perciformes</taxon>
        <taxon>Percoidei</taxon>
        <taxon>Percidae</taxon>
        <taxon>Etheostomatinae</taxon>
        <taxon>Etheostoma</taxon>
    </lineage>
</organism>
<feature type="transmembrane region" description="Helical" evidence="9">
    <location>
        <begin position="265"/>
        <end position="287"/>
    </location>
</feature>
<feature type="region of interest" description="Disordered" evidence="8">
    <location>
        <begin position="1"/>
        <end position="35"/>
    </location>
</feature>
<evidence type="ECO:0000259" key="10">
    <source>
        <dbReference type="PROSITE" id="PS50866"/>
    </source>
</evidence>
<evidence type="ECO:0000256" key="9">
    <source>
        <dbReference type="SAM" id="Phobius"/>
    </source>
</evidence>